<dbReference type="GeneID" id="68297577"/>
<evidence type="ECO:0000313" key="1">
    <source>
        <dbReference type="EMBL" id="GIZ48959.1"/>
    </source>
</evidence>
<dbReference type="PANTHER" id="PTHR42085:SF2">
    <property type="entry name" value="F-BOX DOMAIN-CONTAINING PROTEIN"/>
    <property type="match status" value="1"/>
</dbReference>
<dbReference type="AlphaFoldDB" id="A0A9P3FL90"/>
<dbReference type="EMBL" id="BOLY01000008">
    <property type="protein sequence ID" value="GIZ48959.1"/>
    <property type="molecule type" value="Genomic_DNA"/>
</dbReference>
<dbReference type="Proteomes" id="UP000825890">
    <property type="component" value="Unassembled WGS sequence"/>
</dbReference>
<sequence>MGTENGEDQTKCQLLELSGELRNRIYRLCLVEPDSVIVASINREDVNDGTSVASNTRWTVRLPHQPQILSTCKTIRTEALPIWYGENTFHVPAPDFAQSKPGTVSEHAVRSLARKLSPTQTKAIRMLRIGKMLQSRDIARDVLVYVSAAWLTCRLSPQNNIEIVLEQRNGGEYSGDVRRSLCACDLRKAARSSRSRKNQGSTLISVVRIFTDKYLHTLNPLPCKSCGCIMLYRMID</sequence>
<evidence type="ECO:0000313" key="2">
    <source>
        <dbReference type="Proteomes" id="UP000825890"/>
    </source>
</evidence>
<proteinExistence type="predicted"/>
<dbReference type="RefSeq" id="XP_044663446.1">
    <property type="nucleotide sequence ID" value="XM_044807511.1"/>
</dbReference>
<dbReference type="OrthoDB" id="3649615at2759"/>
<reference evidence="1 2" key="1">
    <citation type="submission" date="2021-01" db="EMBL/GenBank/DDBJ databases">
        <title>Cercospora kikuchii MAFF 305040 whole genome shotgun sequence.</title>
        <authorList>
            <person name="Kashiwa T."/>
            <person name="Suzuki T."/>
        </authorList>
    </citation>
    <scope>NUCLEOTIDE SEQUENCE [LARGE SCALE GENOMIC DNA]</scope>
    <source>
        <strain evidence="1 2">MAFF 305040</strain>
    </source>
</reference>
<gene>
    <name evidence="1" type="ORF">CKM354_001200200</name>
</gene>
<dbReference type="InterPro" id="IPR038883">
    <property type="entry name" value="AN11006-like"/>
</dbReference>
<name>A0A9P3FL90_9PEZI</name>
<accession>A0A9P3FL90</accession>
<keyword evidence="2" id="KW-1185">Reference proteome</keyword>
<dbReference type="PANTHER" id="PTHR42085">
    <property type="entry name" value="F-BOX DOMAIN-CONTAINING PROTEIN"/>
    <property type="match status" value="1"/>
</dbReference>
<comment type="caution">
    <text evidence="1">The sequence shown here is derived from an EMBL/GenBank/DDBJ whole genome shotgun (WGS) entry which is preliminary data.</text>
</comment>
<organism evidence="1 2">
    <name type="scientific">Cercospora kikuchii</name>
    <dbReference type="NCBI Taxonomy" id="84275"/>
    <lineage>
        <taxon>Eukaryota</taxon>
        <taxon>Fungi</taxon>
        <taxon>Dikarya</taxon>
        <taxon>Ascomycota</taxon>
        <taxon>Pezizomycotina</taxon>
        <taxon>Dothideomycetes</taxon>
        <taxon>Dothideomycetidae</taxon>
        <taxon>Mycosphaerellales</taxon>
        <taxon>Mycosphaerellaceae</taxon>
        <taxon>Cercospora</taxon>
    </lineage>
</organism>
<protein>
    <submittedName>
        <fullName evidence="1">Uncharacterized protein</fullName>
    </submittedName>
</protein>